<comment type="subunit">
    <text evidence="7">Part of the 50S ribosomal subunit; part of the 5S rRNA/L5/L18/L25 subcomplex. Contacts the 5S and 23S rRNAs.</text>
</comment>
<evidence type="ECO:0000256" key="5">
    <source>
        <dbReference type="ARBA" id="ARBA00023274"/>
    </source>
</evidence>
<dbReference type="FunFam" id="3.30.420.100:FF:000001">
    <property type="entry name" value="50S ribosomal protein L18"/>
    <property type="match status" value="1"/>
</dbReference>
<dbReference type="AlphaFoldDB" id="A0A1G8WJ81"/>
<proteinExistence type="inferred from homology"/>
<evidence type="ECO:0000256" key="2">
    <source>
        <dbReference type="ARBA" id="ARBA00022730"/>
    </source>
</evidence>
<keyword evidence="3 7" id="KW-0694">RNA-binding</keyword>
<protein>
    <recommendedName>
        <fullName evidence="6 7">Large ribosomal subunit protein uL18</fullName>
    </recommendedName>
</protein>
<keyword evidence="4 7" id="KW-0689">Ribosomal protein</keyword>
<comment type="similarity">
    <text evidence="1 7">Belongs to the universal ribosomal protein uL18 family.</text>
</comment>
<dbReference type="CDD" id="cd00432">
    <property type="entry name" value="Ribosomal_L18_L5e"/>
    <property type="match status" value="1"/>
</dbReference>
<evidence type="ECO:0000256" key="4">
    <source>
        <dbReference type="ARBA" id="ARBA00022980"/>
    </source>
</evidence>
<evidence type="ECO:0000256" key="8">
    <source>
        <dbReference type="SAM" id="MobiDB-lite"/>
    </source>
</evidence>
<dbReference type="GO" id="GO:0022625">
    <property type="term" value="C:cytosolic large ribosomal subunit"/>
    <property type="evidence" value="ECO:0007669"/>
    <property type="project" value="TreeGrafter"/>
</dbReference>
<dbReference type="InterPro" id="IPR005484">
    <property type="entry name" value="Ribosomal_uL18_bac/plant/anim"/>
</dbReference>
<evidence type="ECO:0000256" key="7">
    <source>
        <dbReference type="HAMAP-Rule" id="MF_01337"/>
    </source>
</evidence>
<reference evidence="10" key="1">
    <citation type="submission" date="2016-10" db="EMBL/GenBank/DDBJ databases">
        <authorList>
            <person name="Varghese N."/>
            <person name="Submissions S."/>
        </authorList>
    </citation>
    <scope>NUCLEOTIDE SEQUENCE [LARGE SCALE GENOMIC DNA]</scope>
    <source>
        <strain evidence="10">DSM 45460</strain>
    </source>
</reference>
<evidence type="ECO:0000313" key="10">
    <source>
        <dbReference type="Proteomes" id="UP000199213"/>
    </source>
</evidence>
<dbReference type="Pfam" id="PF00861">
    <property type="entry name" value="Ribosomal_L18p"/>
    <property type="match status" value="1"/>
</dbReference>
<dbReference type="NCBIfam" id="TIGR00060">
    <property type="entry name" value="L18_bact"/>
    <property type="match status" value="1"/>
</dbReference>
<feature type="region of interest" description="Disordered" evidence="8">
    <location>
        <begin position="1"/>
        <end position="49"/>
    </location>
</feature>
<name>A0A1G8WJ81_ACTMZ</name>
<feature type="compositionally biased region" description="Basic and acidic residues" evidence="8">
    <location>
        <begin position="20"/>
        <end position="31"/>
    </location>
</feature>
<dbReference type="OrthoDB" id="9810939at2"/>
<evidence type="ECO:0000256" key="1">
    <source>
        <dbReference type="ARBA" id="ARBA00007116"/>
    </source>
</evidence>
<dbReference type="Gene3D" id="3.30.420.100">
    <property type="match status" value="1"/>
</dbReference>
<dbReference type="EMBL" id="FNFM01000002">
    <property type="protein sequence ID" value="SDJ78187.1"/>
    <property type="molecule type" value="Genomic_DNA"/>
</dbReference>
<dbReference type="GO" id="GO:0006412">
    <property type="term" value="P:translation"/>
    <property type="evidence" value="ECO:0007669"/>
    <property type="project" value="UniProtKB-UniRule"/>
</dbReference>
<dbReference type="SUPFAM" id="SSF53137">
    <property type="entry name" value="Translational machinery components"/>
    <property type="match status" value="1"/>
</dbReference>
<dbReference type="GO" id="GO:0008097">
    <property type="term" value="F:5S rRNA binding"/>
    <property type="evidence" value="ECO:0007669"/>
    <property type="project" value="TreeGrafter"/>
</dbReference>
<dbReference type="PANTHER" id="PTHR12899">
    <property type="entry name" value="39S RIBOSOMAL PROTEIN L18, MITOCHONDRIAL"/>
    <property type="match status" value="1"/>
</dbReference>
<accession>A0A1G8WJ81</accession>
<dbReference type="InterPro" id="IPR057268">
    <property type="entry name" value="Ribosomal_L18"/>
</dbReference>
<dbReference type="Proteomes" id="UP000199213">
    <property type="component" value="Unassembled WGS sequence"/>
</dbReference>
<evidence type="ECO:0000256" key="6">
    <source>
        <dbReference type="ARBA" id="ARBA00035197"/>
    </source>
</evidence>
<dbReference type="HAMAP" id="MF_01337_B">
    <property type="entry name" value="Ribosomal_uL18_B"/>
    <property type="match status" value="1"/>
</dbReference>
<keyword evidence="2 7" id="KW-0699">rRNA-binding</keyword>
<evidence type="ECO:0000313" key="9">
    <source>
        <dbReference type="EMBL" id="SDJ78187.1"/>
    </source>
</evidence>
<keyword evidence="5 7" id="KW-0687">Ribonucleoprotein</keyword>
<organism evidence="9 10">
    <name type="scientific">Actinopolyspora mzabensis</name>
    <dbReference type="NCBI Taxonomy" id="995066"/>
    <lineage>
        <taxon>Bacteria</taxon>
        <taxon>Bacillati</taxon>
        <taxon>Actinomycetota</taxon>
        <taxon>Actinomycetes</taxon>
        <taxon>Actinopolysporales</taxon>
        <taxon>Actinopolysporaceae</taxon>
        <taxon>Actinopolyspora</taxon>
    </lineage>
</organism>
<dbReference type="InterPro" id="IPR004389">
    <property type="entry name" value="Ribosomal_uL18_bac-type"/>
</dbReference>
<evidence type="ECO:0000256" key="3">
    <source>
        <dbReference type="ARBA" id="ARBA00022884"/>
    </source>
</evidence>
<comment type="function">
    <text evidence="7">This is one of the proteins that bind and probably mediate the attachment of the 5S RNA into the large ribosomal subunit, where it forms part of the central protuberance.</text>
</comment>
<gene>
    <name evidence="7" type="primary">rplR</name>
    <name evidence="9" type="ORF">SAMN04487820_10268</name>
</gene>
<sequence>MTMSESTTATRKKPAGKSIAGERRRSRDQRHVRLRKKISGTPQRPRLVVSRSTKHIVAQVIDDTIGHTLAAASTHEPDMRSFEGDKTAQSTRVGELVAQRASEAGVEKVVFDRGGNAYHGRVAALADAARGGGLEF</sequence>
<dbReference type="GO" id="GO:0003735">
    <property type="term" value="F:structural constituent of ribosome"/>
    <property type="evidence" value="ECO:0007669"/>
    <property type="project" value="InterPro"/>
</dbReference>
<keyword evidence="10" id="KW-1185">Reference proteome</keyword>
<dbReference type="PANTHER" id="PTHR12899:SF3">
    <property type="entry name" value="LARGE RIBOSOMAL SUBUNIT PROTEIN UL18M"/>
    <property type="match status" value="1"/>
</dbReference>